<keyword evidence="15" id="KW-1185">Reference proteome</keyword>
<feature type="transmembrane region" description="Helical" evidence="12">
    <location>
        <begin position="25"/>
        <end position="48"/>
    </location>
</feature>
<evidence type="ECO:0000256" key="5">
    <source>
        <dbReference type="ARBA" id="ARBA00022725"/>
    </source>
</evidence>
<evidence type="ECO:0000256" key="2">
    <source>
        <dbReference type="ARBA" id="ARBA00022475"/>
    </source>
</evidence>
<keyword evidence="9 11" id="KW-0675">Receptor</keyword>
<gene>
    <name evidence="14" type="ORF">SUZIE_142905</name>
</gene>
<evidence type="ECO:0000256" key="9">
    <source>
        <dbReference type="ARBA" id="ARBA00023170"/>
    </source>
</evidence>
<evidence type="ECO:0000256" key="8">
    <source>
        <dbReference type="ARBA" id="ARBA00023136"/>
    </source>
</evidence>
<reference evidence="14" key="1">
    <citation type="submission" date="2020-03" db="EMBL/GenBank/DDBJ databases">
        <title>Studies in the Genomics of Life Span.</title>
        <authorList>
            <person name="Glass D."/>
        </authorList>
    </citation>
    <scope>NUCLEOTIDE SEQUENCE</scope>
    <source>
        <strain evidence="14">SUZIE</strain>
        <tissue evidence="14">Muscle</tissue>
    </source>
</reference>
<protein>
    <recommendedName>
        <fullName evidence="12">Olfactory receptor</fullName>
    </recommendedName>
</protein>
<evidence type="ECO:0000313" key="15">
    <source>
        <dbReference type="Proteomes" id="UP001166674"/>
    </source>
</evidence>
<dbReference type="Gene3D" id="1.20.1070.10">
    <property type="entry name" value="Rhodopsin 7-helix transmembrane proteins"/>
    <property type="match status" value="1"/>
</dbReference>
<feature type="transmembrane region" description="Helical" evidence="12">
    <location>
        <begin position="132"/>
        <end position="151"/>
    </location>
</feature>
<keyword evidence="6 12" id="KW-1133">Transmembrane helix</keyword>
<keyword evidence="8 12" id="KW-0472">Membrane</keyword>
<dbReference type="GO" id="GO:0004984">
    <property type="term" value="F:olfactory receptor activity"/>
    <property type="evidence" value="ECO:0007669"/>
    <property type="project" value="InterPro"/>
</dbReference>
<dbReference type="GO" id="GO:0004930">
    <property type="term" value="F:G protein-coupled receptor activity"/>
    <property type="evidence" value="ECO:0007669"/>
    <property type="project" value="UniProtKB-KW"/>
</dbReference>
<comment type="caution">
    <text evidence="14">The sequence shown here is derived from an EMBL/GenBank/DDBJ whole genome shotgun (WGS) entry which is preliminary data.</text>
</comment>
<accession>A0AA41MSN8</accession>
<keyword evidence="2 12" id="KW-1003">Cell membrane</keyword>
<dbReference type="PROSITE" id="PS50262">
    <property type="entry name" value="G_PROTEIN_RECEP_F1_2"/>
    <property type="match status" value="1"/>
</dbReference>
<evidence type="ECO:0000259" key="13">
    <source>
        <dbReference type="PROSITE" id="PS50262"/>
    </source>
</evidence>
<evidence type="ECO:0000313" key="14">
    <source>
        <dbReference type="EMBL" id="MBZ3877431.1"/>
    </source>
</evidence>
<dbReference type="AlphaFoldDB" id="A0AA41MSN8"/>
<dbReference type="PRINTS" id="PR00237">
    <property type="entry name" value="GPCRRHODOPSN"/>
</dbReference>
<keyword evidence="10 11" id="KW-0807">Transducer</keyword>
<evidence type="ECO:0000256" key="1">
    <source>
        <dbReference type="ARBA" id="ARBA00004651"/>
    </source>
</evidence>
<dbReference type="PANTHER" id="PTHR48018">
    <property type="entry name" value="OLFACTORY RECEPTOR"/>
    <property type="match status" value="1"/>
</dbReference>
<dbReference type="InterPro" id="IPR000276">
    <property type="entry name" value="GPCR_Rhodpsn"/>
</dbReference>
<sequence length="312" mass="35366">MTDGNVSVVTEFILLGLTENPALNIVLFVLFLLIYVITVVGNVWIIMVIVSSDQLHSPKYFFLSHLAFLDFCYSSVFIPKMLLNYLAGQRVISYHACLLQYSFVSLFLTTECFLLAAMAYDRYLAICYPLHYKGLMTPTFCTCLVTTSYLLGCANSLTHLSGLLRLSFCGPNVIDHYFCDIPLLFRLSCSDSHHSELLFLILSGATSETTFLLVASSYLGILIMVLKMNSSRGRYKALCTCSSHLTMVTLFYGRVMSTYLGTSAHYQQDREKILSVFYTLLLPILNLLIYSIRNREAKEAMKRIIKRKILSH</sequence>
<feature type="transmembrane region" description="Helical" evidence="12">
    <location>
        <begin position="197"/>
        <end position="223"/>
    </location>
</feature>
<feature type="transmembrane region" description="Helical" evidence="12">
    <location>
        <begin position="60"/>
        <end position="78"/>
    </location>
</feature>
<dbReference type="FunFam" id="1.20.1070.10:FF:000004">
    <property type="entry name" value="Olfactory receptor"/>
    <property type="match status" value="1"/>
</dbReference>
<proteinExistence type="inferred from homology"/>
<evidence type="ECO:0000256" key="6">
    <source>
        <dbReference type="ARBA" id="ARBA00022989"/>
    </source>
</evidence>
<dbReference type="GO" id="GO:0005886">
    <property type="term" value="C:plasma membrane"/>
    <property type="evidence" value="ECO:0007669"/>
    <property type="project" value="UniProtKB-SubCell"/>
</dbReference>
<feature type="transmembrane region" description="Helical" evidence="12">
    <location>
        <begin position="235"/>
        <end position="253"/>
    </location>
</feature>
<dbReference type="SUPFAM" id="SSF81321">
    <property type="entry name" value="Family A G protein-coupled receptor-like"/>
    <property type="match status" value="1"/>
</dbReference>
<feature type="transmembrane region" description="Helical" evidence="12">
    <location>
        <begin position="273"/>
        <end position="292"/>
    </location>
</feature>
<dbReference type="PRINTS" id="PR00245">
    <property type="entry name" value="OLFACTORYR"/>
</dbReference>
<name>A0AA41MSN8_SCICA</name>
<keyword evidence="3 12" id="KW-0716">Sensory transduction</keyword>
<evidence type="ECO:0000256" key="10">
    <source>
        <dbReference type="ARBA" id="ARBA00023224"/>
    </source>
</evidence>
<evidence type="ECO:0000256" key="12">
    <source>
        <dbReference type="RuleBase" id="RU363047"/>
    </source>
</evidence>
<keyword evidence="7 11" id="KW-0297">G-protein coupled receptor</keyword>
<organism evidence="14 15">
    <name type="scientific">Sciurus carolinensis</name>
    <name type="common">Eastern gray squirrel</name>
    <dbReference type="NCBI Taxonomy" id="30640"/>
    <lineage>
        <taxon>Eukaryota</taxon>
        <taxon>Metazoa</taxon>
        <taxon>Chordata</taxon>
        <taxon>Craniata</taxon>
        <taxon>Vertebrata</taxon>
        <taxon>Euteleostomi</taxon>
        <taxon>Mammalia</taxon>
        <taxon>Eutheria</taxon>
        <taxon>Euarchontoglires</taxon>
        <taxon>Glires</taxon>
        <taxon>Rodentia</taxon>
        <taxon>Sciuromorpha</taxon>
        <taxon>Sciuridae</taxon>
        <taxon>Sciurinae</taxon>
        <taxon>Sciurini</taxon>
        <taxon>Sciurus</taxon>
    </lineage>
</organism>
<feature type="transmembrane region" description="Helical" evidence="12">
    <location>
        <begin position="98"/>
        <end position="120"/>
    </location>
</feature>
<dbReference type="EMBL" id="JAATJV010296931">
    <property type="protein sequence ID" value="MBZ3877431.1"/>
    <property type="molecule type" value="Genomic_DNA"/>
</dbReference>
<comment type="subcellular location">
    <subcellularLocation>
        <location evidence="1 12">Cell membrane</location>
        <topology evidence="1 12">Multi-pass membrane protein</topology>
    </subcellularLocation>
</comment>
<dbReference type="PROSITE" id="PS00237">
    <property type="entry name" value="G_PROTEIN_RECEP_F1_1"/>
    <property type="match status" value="1"/>
</dbReference>
<comment type="similarity">
    <text evidence="11">Belongs to the G-protein coupled receptor 1 family.</text>
</comment>
<dbReference type="Proteomes" id="UP001166674">
    <property type="component" value="Unassembled WGS sequence"/>
</dbReference>
<evidence type="ECO:0000256" key="4">
    <source>
        <dbReference type="ARBA" id="ARBA00022692"/>
    </source>
</evidence>
<evidence type="ECO:0000256" key="3">
    <source>
        <dbReference type="ARBA" id="ARBA00022606"/>
    </source>
</evidence>
<feature type="domain" description="G-protein coupled receptors family 1 profile" evidence="13">
    <location>
        <begin position="41"/>
        <end position="290"/>
    </location>
</feature>
<keyword evidence="4 11" id="KW-0812">Transmembrane</keyword>
<evidence type="ECO:0000256" key="11">
    <source>
        <dbReference type="RuleBase" id="RU000688"/>
    </source>
</evidence>
<keyword evidence="5 12" id="KW-0552">Olfaction</keyword>
<dbReference type="InterPro" id="IPR000725">
    <property type="entry name" value="Olfact_rcpt"/>
</dbReference>
<evidence type="ECO:0000256" key="7">
    <source>
        <dbReference type="ARBA" id="ARBA00023040"/>
    </source>
</evidence>
<dbReference type="Pfam" id="PF13853">
    <property type="entry name" value="7tm_4"/>
    <property type="match status" value="1"/>
</dbReference>
<dbReference type="InterPro" id="IPR017452">
    <property type="entry name" value="GPCR_Rhodpsn_7TM"/>
</dbReference>